<protein>
    <recommendedName>
        <fullName evidence="3">VOC domain-containing protein</fullName>
    </recommendedName>
</protein>
<dbReference type="InterPro" id="IPR029068">
    <property type="entry name" value="Glyas_Bleomycin-R_OHBP_Dase"/>
</dbReference>
<evidence type="ECO:0000313" key="1">
    <source>
        <dbReference type="EMBL" id="GGI45694.1"/>
    </source>
</evidence>
<evidence type="ECO:0000313" key="2">
    <source>
        <dbReference type="Proteomes" id="UP000615455"/>
    </source>
</evidence>
<accession>A0ABQ2BRA9</accession>
<gene>
    <name evidence="1" type="ORF">GCM10008018_13440</name>
</gene>
<sequence>MKELQAKGIEVEPVFIDSITGDKYTFFADPDGLPLELVEHV</sequence>
<reference evidence="2" key="1">
    <citation type="journal article" date="2019" name="Int. J. Syst. Evol. Microbiol.">
        <title>The Global Catalogue of Microorganisms (GCM) 10K type strain sequencing project: providing services to taxonomists for standard genome sequencing and annotation.</title>
        <authorList>
            <consortium name="The Broad Institute Genomics Platform"/>
            <consortium name="The Broad Institute Genome Sequencing Center for Infectious Disease"/>
            <person name="Wu L."/>
            <person name="Ma J."/>
        </authorList>
    </citation>
    <scope>NUCLEOTIDE SEQUENCE [LARGE SCALE GENOMIC DNA]</scope>
    <source>
        <strain evidence="2">CGMCC 1.15043</strain>
    </source>
</reference>
<proteinExistence type="predicted"/>
<dbReference type="Proteomes" id="UP000615455">
    <property type="component" value="Unassembled WGS sequence"/>
</dbReference>
<comment type="caution">
    <text evidence="1">The sequence shown here is derived from an EMBL/GenBank/DDBJ whole genome shotgun (WGS) entry which is preliminary data.</text>
</comment>
<dbReference type="Gene3D" id="3.10.180.10">
    <property type="entry name" value="2,3-Dihydroxybiphenyl 1,2-Dioxygenase, domain 1"/>
    <property type="match status" value="1"/>
</dbReference>
<organism evidence="1 2">
    <name type="scientific">Paenibacillus marchantiophytorum</name>
    <dbReference type="NCBI Taxonomy" id="1619310"/>
    <lineage>
        <taxon>Bacteria</taxon>
        <taxon>Bacillati</taxon>
        <taxon>Bacillota</taxon>
        <taxon>Bacilli</taxon>
        <taxon>Bacillales</taxon>
        <taxon>Paenibacillaceae</taxon>
        <taxon>Paenibacillus</taxon>
    </lineage>
</organism>
<dbReference type="SUPFAM" id="SSF54593">
    <property type="entry name" value="Glyoxalase/Bleomycin resistance protein/Dihydroxybiphenyl dioxygenase"/>
    <property type="match status" value="1"/>
</dbReference>
<dbReference type="EMBL" id="BMHE01000004">
    <property type="protein sequence ID" value="GGI45694.1"/>
    <property type="molecule type" value="Genomic_DNA"/>
</dbReference>
<keyword evidence="2" id="KW-1185">Reference proteome</keyword>
<name>A0ABQ2BRA9_9BACL</name>
<evidence type="ECO:0008006" key="3">
    <source>
        <dbReference type="Google" id="ProtNLM"/>
    </source>
</evidence>